<feature type="compositionally biased region" description="Polar residues" evidence="10">
    <location>
        <begin position="1000"/>
        <end position="1012"/>
    </location>
</feature>
<comment type="function">
    <text evidence="9">DNA polymerase involved in damage-induced mutagenesis and translesion synthesis (TLS). It is not the major replicative DNA polymerase.</text>
</comment>
<evidence type="ECO:0000256" key="3">
    <source>
        <dbReference type="ARBA" id="ARBA00022695"/>
    </source>
</evidence>
<keyword evidence="6 9" id="KW-0239">DNA-directed DNA polymerase</keyword>
<protein>
    <recommendedName>
        <fullName evidence="9">Error-prone DNA polymerase</fullName>
        <ecNumber evidence="9">2.7.7.7</ecNumber>
    </recommendedName>
</protein>
<organism evidence="12 13">
    <name type="scientific">Actinopolymorpha singaporensis</name>
    <dbReference type="NCBI Taxonomy" id="117157"/>
    <lineage>
        <taxon>Bacteria</taxon>
        <taxon>Bacillati</taxon>
        <taxon>Actinomycetota</taxon>
        <taxon>Actinomycetes</taxon>
        <taxon>Propionibacteriales</taxon>
        <taxon>Actinopolymorphaceae</taxon>
        <taxon>Actinopolymorpha</taxon>
    </lineage>
</organism>
<dbReference type="InterPro" id="IPR004013">
    <property type="entry name" value="PHP_dom"/>
</dbReference>
<dbReference type="InterPro" id="IPR023073">
    <property type="entry name" value="DnaE2"/>
</dbReference>
<gene>
    <name evidence="9" type="primary">dnaE2</name>
    <name evidence="12" type="ORF">SAMN04489717_1242</name>
</gene>
<dbReference type="Pfam" id="PF17657">
    <property type="entry name" value="DNA_pol3_finger"/>
    <property type="match status" value="1"/>
</dbReference>
<dbReference type="EC" id="2.7.7.7" evidence="9"/>
<dbReference type="InterPro" id="IPR011708">
    <property type="entry name" value="DNA_pol3_alpha_NTPase_dom"/>
</dbReference>
<dbReference type="AlphaFoldDB" id="A0A1H1NI80"/>
<dbReference type="HAMAP" id="MF_01902">
    <property type="entry name" value="DNApol_error_prone"/>
    <property type="match status" value="1"/>
</dbReference>
<feature type="region of interest" description="Disordered" evidence="10">
    <location>
        <begin position="1"/>
        <end position="61"/>
    </location>
</feature>
<dbReference type="InterPro" id="IPR016195">
    <property type="entry name" value="Pol/histidinol_Pase-like"/>
</dbReference>
<reference evidence="12 13" key="1">
    <citation type="submission" date="2016-10" db="EMBL/GenBank/DDBJ databases">
        <authorList>
            <person name="de Groot N.N."/>
        </authorList>
    </citation>
    <scope>NUCLEOTIDE SEQUENCE [LARGE SCALE GENOMIC DNA]</scope>
    <source>
        <strain evidence="12 13">DSM 22024</strain>
    </source>
</reference>
<dbReference type="InterPro" id="IPR040982">
    <property type="entry name" value="DNA_pol3_finger"/>
</dbReference>
<dbReference type="Gene3D" id="1.10.150.870">
    <property type="match status" value="1"/>
</dbReference>
<evidence type="ECO:0000256" key="5">
    <source>
        <dbReference type="ARBA" id="ARBA00022763"/>
    </source>
</evidence>
<keyword evidence="13" id="KW-1185">Reference proteome</keyword>
<comment type="catalytic activity">
    <reaction evidence="8 9">
        <text>DNA(n) + a 2'-deoxyribonucleoside 5'-triphosphate = DNA(n+1) + diphosphate</text>
        <dbReference type="Rhea" id="RHEA:22508"/>
        <dbReference type="Rhea" id="RHEA-COMP:17339"/>
        <dbReference type="Rhea" id="RHEA-COMP:17340"/>
        <dbReference type="ChEBI" id="CHEBI:33019"/>
        <dbReference type="ChEBI" id="CHEBI:61560"/>
        <dbReference type="ChEBI" id="CHEBI:173112"/>
        <dbReference type="EC" id="2.7.7.7"/>
    </reaction>
</comment>
<dbReference type="NCBIfam" id="NF004225">
    <property type="entry name" value="PRK05672.1"/>
    <property type="match status" value="1"/>
</dbReference>
<name>A0A1H1NI80_9ACTN</name>
<dbReference type="STRING" id="117157.SAMN04489717_1242"/>
<dbReference type="Gene3D" id="3.20.20.140">
    <property type="entry name" value="Metal-dependent hydrolases"/>
    <property type="match status" value="1"/>
</dbReference>
<evidence type="ECO:0000256" key="1">
    <source>
        <dbReference type="ARBA" id="ARBA00022490"/>
    </source>
</evidence>
<dbReference type="CDD" id="cd04485">
    <property type="entry name" value="DnaE_OBF"/>
    <property type="match status" value="1"/>
</dbReference>
<keyword evidence="4 9" id="KW-0235">DNA replication</keyword>
<dbReference type="Proteomes" id="UP000198983">
    <property type="component" value="Chromosome I"/>
</dbReference>
<evidence type="ECO:0000256" key="2">
    <source>
        <dbReference type="ARBA" id="ARBA00022679"/>
    </source>
</evidence>
<evidence type="ECO:0000256" key="7">
    <source>
        <dbReference type="ARBA" id="ARBA00023204"/>
    </source>
</evidence>
<proteinExistence type="inferred from homology"/>
<dbReference type="Pfam" id="PF14579">
    <property type="entry name" value="HHH_6"/>
    <property type="match status" value="1"/>
</dbReference>
<dbReference type="NCBIfam" id="TIGR00594">
    <property type="entry name" value="polc"/>
    <property type="match status" value="1"/>
</dbReference>
<evidence type="ECO:0000256" key="10">
    <source>
        <dbReference type="SAM" id="MobiDB-lite"/>
    </source>
</evidence>
<dbReference type="GO" id="GO:0006260">
    <property type="term" value="P:DNA replication"/>
    <property type="evidence" value="ECO:0007669"/>
    <property type="project" value="UniProtKB-KW"/>
</dbReference>
<feature type="region of interest" description="Disordered" evidence="10">
    <location>
        <begin position="994"/>
        <end position="1034"/>
    </location>
</feature>
<evidence type="ECO:0000259" key="11">
    <source>
        <dbReference type="SMART" id="SM00481"/>
    </source>
</evidence>
<dbReference type="SUPFAM" id="SSF89550">
    <property type="entry name" value="PHP domain-like"/>
    <property type="match status" value="1"/>
</dbReference>
<accession>A0A1H1NI80</accession>
<dbReference type="InterPro" id="IPR003141">
    <property type="entry name" value="Pol/His_phosphatase_N"/>
</dbReference>
<evidence type="ECO:0000313" key="13">
    <source>
        <dbReference type="Proteomes" id="UP000198983"/>
    </source>
</evidence>
<dbReference type="PANTHER" id="PTHR32294">
    <property type="entry name" value="DNA POLYMERASE III SUBUNIT ALPHA"/>
    <property type="match status" value="1"/>
</dbReference>
<dbReference type="GO" id="GO:0008408">
    <property type="term" value="F:3'-5' exonuclease activity"/>
    <property type="evidence" value="ECO:0007669"/>
    <property type="project" value="InterPro"/>
</dbReference>
<keyword evidence="7 9" id="KW-0234">DNA repair</keyword>
<comment type="similarity">
    <text evidence="9">Belongs to the DNA polymerase type-C family. DnaE2 subfamily.</text>
</comment>
<keyword evidence="5 9" id="KW-0227">DNA damage</keyword>
<evidence type="ECO:0000313" key="12">
    <source>
        <dbReference type="EMBL" id="SDR98465.1"/>
    </source>
</evidence>
<dbReference type="GO" id="GO:0006281">
    <property type="term" value="P:DNA repair"/>
    <property type="evidence" value="ECO:0007669"/>
    <property type="project" value="UniProtKB-UniRule"/>
</dbReference>
<feature type="region of interest" description="Disordered" evidence="10">
    <location>
        <begin position="869"/>
        <end position="912"/>
    </location>
</feature>
<dbReference type="SMART" id="SM00481">
    <property type="entry name" value="POLIIIAc"/>
    <property type="match status" value="1"/>
</dbReference>
<feature type="domain" description="Polymerase/histidinol phosphatase N-terminal" evidence="11">
    <location>
        <begin position="63"/>
        <end position="132"/>
    </location>
</feature>
<evidence type="ECO:0000256" key="4">
    <source>
        <dbReference type="ARBA" id="ARBA00022705"/>
    </source>
</evidence>
<dbReference type="PANTHER" id="PTHR32294:SF4">
    <property type="entry name" value="ERROR-PRONE DNA POLYMERASE"/>
    <property type="match status" value="1"/>
</dbReference>
<evidence type="ECO:0000256" key="8">
    <source>
        <dbReference type="ARBA" id="ARBA00049244"/>
    </source>
</evidence>
<keyword evidence="3 9" id="KW-0548">Nucleotidyltransferase</keyword>
<dbReference type="InterPro" id="IPR029460">
    <property type="entry name" value="DNAPol_HHH"/>
</dbReference>
<dbReference type="Pfam" id="PF07733">
    <property type="entry name" value="DNA_pol3_alpha"/>
    <property type="match status" value="1"/>
</dbReference>
<dbReference type="Pfam" id="PF02811">
    <property type="entry name" value="PHP"/>
    <property type="match status" value="1"/>
</dbReference>
<keyword evidence="1 9" id="KW-0963">Cytoplasm</keyword>
<dbReference type="EMBL" id="LT629732">
    <property type="protein sequence ID" value="SDR98465.1"/>
    <property type="molecule type" value="Genomic_DNA"/>
</dbReference>
<dbReference type="OrthoDB" id="9803237at2"/>
<comment type="subcellular location">
    <subcellularLocation>
        <location evidence="9">Cytoplasm</location>
    </subcellularLocation>
</comment>
<dbReference type="InterPro" id="IPR004805">
    <property type="entry name" value="DnaE2/DnaE/PolC"/>
</dbReference>
<dbReference type="GO" id="GO:0003887">
    <property type="term" value="F:DNA-directed DNA polymerase activity"/>
    <property type="evidence" value="ECO:0007669"/>
    <property type="project" value="UniProtKB-UniRule"/>
</dbReference>
<sequence length="1179" mass="129396">MGWKNPRMPWSELERKLSGRRPGGPPAEVDGGDSPAWTSVRPPYDPPPDERPKRPDGPVVPYAELHCHSNFSFLDGASHPEELVEEAVRLGLQALALTDHDGLYGVVRMAEAAEAADYRLGTIFGAELSFDLTEPQNGAADPEGSHLLVLARGEEGYHRLAGALTEAQLRGGEKGRPTYDLDDLAARAGDHWLVLTGCRKGTVRQALDRGGTAEAGRELDRLVGLFGRDQVAVELIDHGYPLDSDRNDALTELARSRRLPVVATNNVHFATPERRPLATALAAVRSRRSLDEIDGWLPAAGTAHLRTGAEMAARFARYPGAVARTVEYAQTLAFPLRRAKPRLPRQDVPAGHTPMSWLRELVRRGAERAYGTYTGRFADETRARLEKELRVIEEKDFPGYFLIVHDIVEFARSRRILCQGRGSAANSAVCYVLGITSVDAIFYDLPFERFLSATREEEPDIDVDFDSDRREEVIQYVYEKYGRYNAAQVANVITYRPKMAIRDMAKALGHSTGQQDAWSKQVDSWGTTATVDSDIPAPVVSMAEQLLKFPRHLGIHSGGMVLTDRPVGEVCPIEHGRMDGRTVLQWDKDDCAWMGLVKFDLLGLGMLAVLHYTMEGIREHLGEDWALATIPKEEPGVYDMLCRADSVGVFQVESRAQMATLPRLRPRRFYDLVIEIALIRPGPIQGGAVHPYIRRKLGHEPPTPPHPTLAPALERTLGVPLFQEQLMQIAMEVGGCTGDDADLLRRAMGSKRGLEKISSLRQKLYAGMAARGITGDTADMIYEKIEAFANFGFAESHSISFALLVYASSWFKLHYPAMFLAALLRAQPMGFYSPQSLVADARRHGVEVRGADLHLSGVHADLELLDPSLSGADPSPTAGTHGAAPTGDPACVDTYHPPVGEFDPDAPADDARHRRDGRFAVRLGLAGVRSIGADLAGRIVAERTAHGPFADQADLVRRVGLTSVQMEALATAGAFGCFRMSRREALWVAGSAAQERPDQLPSSGTYARQGSGSVAKPTRGSVPKPAGPAREVRHEQVPLLPDLNPAERVMADLWATGISPDDYPTRHVRDKLDELGVIPAARLRTTEHGRRVLVGGVVIHRQRPATAGGVTFLNLEDETGMVNVICPQAVWNRHRRVARDSPALLIRGRLERVEGVTNVVAEKFSRLPLTIATMSRDFR</sequence>
<evidence type="ECO:0000256" key="9">
    <source>
        <dbReference type="HAMAP-Rule" id="MF_01902"/>
    </source>
</evidence>
<dbReference type="GO" id="GO:0005737">
    <property type="term" value="C:cytoplasm"/>
    <property type="evidence" value="ECO:0007669"/>
    <property type="project" value="UniProtKB-SubCell"/>
</dbReference>
<keyword evidence="2 9" id="KW-0808">Transferase</keyword>
<dbReference type="RefSeq" id="WP_092657244.1">
    <property type="nucleotide sequence ID" value="NZ_LT629732.1"/>
</dbReference>
<evidence type="ECO:0000256" key="6">
    <source>
        <dbReference type="ARBA" id="ARBA00022932"/>
    </source>
</evidence>